<proteinExistence type="predicted"/>
<accession>A0A6P8Y9S4</accession>
<dbReference type="InterPro" id="IPR036034">
    <property type="entry name" value="PDZ_sf"/>
</dbReference>
<dbReference type="InterPro" id="IPR050604">
    <property type="entry name" value="PDZ-LIM_domain"/>
</dbReference>
<feature type="compositionally biased region" description="Basic and acidic residues" evidence="5">
    <location>
        <begin position="213"/>
        <end position="225"/>
    </location>
</feature>
<keyword evidence="3" id="KW-0440">LIM domain</keyword>
<dbReference type="RefSeq" id="XP_034232921.1">
    <property type="nucleotide sequence ID" value="XM_034377030.1"/>
</dbReference>
<dbReference type="RefSeq" id="XP_034232906.1">
    <property type="nucleotide sequence ID" value="XM_034377015.1"/>
</dbReference>
<organism evidence="10">
    <name type="scientific">Thrips palmi</name>
    <name type="common">Melon thrips</name>
    <dbReference type="NCBI Taxonomy" id="161013"/>
    <lineage>
        <taxon>Eukaryota</taxon>
        <taxon>Metazoa</taxon>
        <taxon>Ecdysozoa</taxon>
        <taxon>Arthropoda</taxon>
        <taxon>Hexapoda</taxon>
        <taxon>Insecta</taxon>
        <taxon>Pterygota</taxon>
        <taxon>Neoptera</taxon>
        <taxon>Paraneoptera</taxon>
        <taxon>Thysanoptera</taxon>
        <taxon>Terebrantia</taxon>
        <taxon>Thripoidea</taxon>
        <taxon>Thripidae</taxon>
        <taxon>Thrips</taxon>
    </lineage>
</organism>
<feature type="region of interest" description="Disordered" evidence="5">
    <location>
        <begin position="1"/>
        <end position="22"/>
    </location>
</feature>
<name>A0A6P8Y9S4_THRPL</name>
<feature type="region of interest" description="Disordered" evidence="5">
    <location>
        <begin position="122"/>
        <end position="333"/>
    </location>
</feature>
<dbReference type="GO" id="GO:0031941">
    <property type="term" value="C:filamentous actin"/>
    <property type="evidence" value="ECO:0007669"/>
    <property type="project" value="TreeGrafter"/>
</dbReference>
<dbReference type="GO" id="GO:0005737">
    <property type="term" value="C:cytoplasm"/>
    <property type="evidence" value="ECO:0007669"/>
    <property type="project" value="UniProtKB-SubCell"/>
</dbReference>
<dbReference type="OrthoDB" id="666972at2759"/>
<evidence type="ECO:0000256" key="3">
    <source>
        <dbReference type="ARBA" id="ARBA00023038"/>
    </source>
</evidence>
<dbReference type="InterPro" id="IPR001478">
    <property type="entry name" value="PDZ"/>
</dbReference>
<feature type="compositionally biased region" description="Basic and acidic residues" evidence="5">
    <location>
        <begin position="285"/>
        <end position="306"/>
    </location>
</feature>
<reference evidence="8 9" key="1">
    <citation type="submission" date="2025-04" db="UniProtKB">
        <authorList>
            <consortium name="RefSeq"/>
        </authorList>
    </citation>
    <scope>IDENTIFICATION</scope>
    <source>
        <tissue evidence="8 9">Total insect</tissue>
    </source>
</reference>
<evidence type="ECO:0000256" key="5">
    <source>
        <dbReference type="SAM" id="MobiDB-lite"/>
    </source>
</evidence>
<dbReference type="GO" id="GO:0003779">
    <property type="term" value="F:actin binding"/>
    <property type="evidence" value="ECO:0007669"/>
    <property type="project" value="TreeGrafter"/>
</dbReference>
<keyword evidence="4" id="KW-0175">Coiled coil</keyword>
<evidence type="ECO:0000313" key="7">
    <source>
        <dbReference type="Proteomes" id="UP000515158"/>
    </source>
</evidence>
<evidence type="ECO:0000256" key="4">
    <source>
        <dbReference type="SAM" id="Coils"/>
    </source>
</evidence>
<dbReference type="PANTHER" id="PTHR24214:SF38">
    <property type="entry name" value="PDZ AND LIM DOMAIN PROTEIN ZASP-RELATED"/>
    <property type="match status" value="1"/>
</dbReference>
<dbReference type="AlphaFoldDB" id="A0A6P8Y9S4"/>
<protein>
    <submittedName>
        <fullName evidence="8 9">Trichohyalin-like isoform X1</fullName>
    </submittedName>
</protein>
<dbReference type="SMART" id="SM00228">
    <property type="entry name" value="PDZ"/>
    <property type="match status" value="1"/>
</dbReference>
<evidence type="ECO:0000256" key="2">
    <source>
        <dbReference type="ARBA" id="ARBA00022490"/>
    </source>
</evidence>
<dbReference type="Pfam" id="PF00595">
    <property type="entry name" value="PDZ"/>
    <property type="match status" value="1"/>
</dbReference>
<dbReference type="GeneID" id="117640493"/>
<feature type="domain" description="PDZ" evidence="6">
    <location>
        <begin position="23"/>
        <end position="105"/>
    </location>
</feature>
<feature type="coiled-coil region" evidence="4">
    <location>
        <begin position="415"/>
        <end position="517"/>
    </location>
</feature>
<dbReference type="PANTHER" id="PTHR24214">
    <property type="entry name" value="PDZ AND LIM DOMAIN PROTEIN ZASP"/>
    <property type="match status" value="1"/>
</dbReference>
<keyword evidence="7" id="KW-1185">Reference proteome</keyword>
<feature type="compositionally biased region" description="Acidic residues" evidence="5">
    <location>
        <begin position="356"/>
        <end position="367"/>
    </location>
</feature>
<dbReference type="GO" id="GO:0051371">
    <property type="term" value="F:muscle alpha-actinin binding"/>
    <property type="evidence" value="ECO:0007669"/>
    <property type="project" value="TreeGrafter"/>
</dbReference>
<keyword evidence="3" id="KW-0862">Zinc</keyword>
<dbReference type="Gene3D" id="2.30.42.10">
    <property type="match status" value="1"/>
</dbReference>
<comment type="subcellular location">
    <subcellularLocation>
        <location evidence="1">Cytoplasm</location>
    </subcellularLocation>
</comment>
<dbReference type="SUPFAM" id="SSF50156">
    <property type="entry name" value="PDZ domain-like"/>
    <property type="match status" value="1"/>
</dbReference>
<gene>
    <name evidence="8 9 10" type="primary">LOC117640493</name>
</gene>
<dbReference type="KEGG" id="tpal:117640493"/>
<keyword evidence="2" id="KW-0963">Cytoplasm</keyword>
<feature type="compositionally biased region" description="Acidic residues" evidence="5">
    <location>
        <begin position="183"/>
        <end position="212"/>
    </location>
</feature>
<dbReference type="GO" id="GO:0030036">
    <property type="term" value="P:actin cytoskeleton organization"/>
    <property type="evidence" value="ECO:0007669"/>
    <property type="project" value="TreeGrafter"/>
</dbReference>
<dbReference type="RefSeq" id="XP_034232914.1">
    <property type="nucleotide sequence ID" value="XM_034377023.1"/>
</dbReference>
<dbReference type="Proteomes" id="UP000515158">
    <property type="component" value="Unplaced"/>
</dbReference>
<dbReference type="PROSITE" id="PS50106">
    <property type="entry name" value="PDZ"/>
    <property type="match status" value="1"/>
</dbReference>
<sequence>MTDGGGGDLGAPASRRSSEGLEEVRMVRADPAPWGFRLMGGRDYSHQLTVTRVLGCSIAEHAGLKVGDVLLSVNGASVRSATHMEAQEALRAAGDSLSLGVLRGTLDMPPPLEVDKEIPLIQPPLAHEPGPLPDGVEASEATPDGEVPDTGAADGEQGTAAEQADELEAAAEDTPADAPPQEENAEEAEEDVEDEDEGEEEEEEEEEEEDEEERKARLNKMDGLRTRMSKSPGPEDIIRMQEKALARMERARARKDRPPTVFLLPPDRPVIRQPRAPRVRPPDPPFKKLVQERIRRRKWAEDHPGEEYPFAEELGRTPTPDSELTTRATMTPTPTFSDVISVELLDDASEFLDGDAVLETDAADEDGASVGGRSSALREDGTASRASRASRNTQDDVKDDLQEEEEPEVLTSLSVQETERRVEEVTAQLDALHNLPRALRPSVEHIKEELQQVVASLLQQLEDLRRQEEEARQAEAARVAAEQEAAARAERERLEAERAERERLERLQEARRLEEARAARPAFKTDVPDFIHEMTEKLSLERPSFPLTPLPRPIVLPGGRKWRTVADAFNEDFIAETLTSQAEVLLGKALGNRRLSNTFPALIHERAEINESCYGCGRINFLKYSHKHDNLKNSAVYRMVHGLDDKPALPIADRPEKMQAVNDYYEAAARQSAAPSPVSELGRVTAAVKPGNTLSP</sequence>
<evidence type="ECO:0000313" key="9">
    <source>
        <dbReference type="RefSeq" id="XP_034232914.1"/>
    </source>
</evidence>
<feature type="region of interest" description="Disordered" evidence="5">
    <location>
        <begin position="356"/>
        <end position="412"/>
    </location>
</feature>
<keyword evidence="3" id="KW-0479">Metal-binding</keyword>
<dbReference type="GO" id="GO:0005912">
    <property type="term" value="C:adherens junction"/>
    <property type="evidence" value="ECO:0007669"/>
    <property type="project" value="TreeGrafter"/>
</dbReference>
<dbReference type="GO" id="GO:0001725">
    <property type="term" value="C:stress fiber"/>
    <property type="evidence" value="ECO:0007669"/>
    <property type="project" value="TreeGrafter"/>
</dbReference>
<evidence type="ECO:0000256" key="1">
    <source>
        <dbReference type="ARBA" id="ARBA00004496"/>
    </source>
</evidence>
<dbReference type="FunFam" id="2.30.42.10:FF:000055">
    <property type="entry name" value="PDZ and LIM domain protein 3"/>
    <property type="match status" value="1"/>
</dbReference>
<feature type="compositionally biased region" description="Basic and acidic residues" evidence="5">
    <location>
        <begin position="236"/>
        <end position="251"/>
    </location>
</feature>
<dbReference type="GO" id="GO:0061061">
    <property type="term" value="P:muscle structure development"/>
    <property type="evidence" value="ECO:0007669"/>
    <property type="project" value="TreeGrafter"/>
</dbReference>
<feature type="compositionally biased region" description="Acidic residues" evidence="5">
    <location>
        <begin position="163"/>
        <end position="175"/>
    </location>
</feature>
<evidence type="ECO:0000313" key="10">
    <source>
        <dbReference type="RefSeq" id="XP_034232921.1"/>
    </source>
</evidence>
<evidence type="ECO:0000313" key="8">
    <source>
        <dbReference type="RefSeq" id="XP_034232906.1"/>
    </source>
</evidence>
<evidence type="ECO:0000259" key="6">
    <source>
        <dbReference type="PROSITE" id="PS50106"/>
    </source>
</evidence>